<evidence type="ECO:0000313" key="11">
    <source>
        <dbReference type="Proteomes" id="UP001465426"/>
    </source>
</evidence>
<organism evidence="10 11">
    <name type="scientific">Niallia hominis</name>
    <dbReference type="NCBI Taxonomy" id="3133173"/>
    <lineage>
        <taxon>Bacteria</taxon>
        <taxon>Bacillati</taxon>
        <taxon>Bacillota</taxon>
        <taxon>Bacilli</taxon>
        <taxon>Bacillales</taxon>
        <taxon>Bacillaceae</taxon>
        <taxon>Niallia</taxon>
    </lineage>
</organism>
<dbReference type="SUPFAM" id="SSF51445">
    <property type="entry name" value="(Trans)glycosidases"/>
    <property type="match status" value="1"/>
</dbReference>
<dbReference type="PANTHER" id="PTHR43576">
    <property type="entry name" value="ALPHA-L-ARABINOFURANOSIDASE C-RELATED"/>
    <property type="match status" value="1"/>
</dbReference>
<proteinExistence type="inferred from homology"/>
<dbReference type="Gene3D" id="2.60.40.1180">
    <property type="entry name" value="Golgi alpha-mannosidase II"/>
    <property type="match status" value="1"/>
</dbReference>
<reference evidence="10 11" key="1">
    <citation type="submission" date="2024-03" db="EMBL/GenBank/DDBJ databases">
        <title>Human intestinal bacterial collection.</title>
        <authorList>
            <person name="Pauvert C."/>
            <person name="Hitch T.C.A."/>
            <person name="Clavel T."/>
        </authorList>
    </citation>
    <scope>NUCLEOTIDE SEQUENCE [LARGE SCALE GENOMIC DNA]</scope>
    <source>
        <strain evidence="10 11">CLA-SR-H024</strain>
    </source>
</reference>
<protein>
    <recommendedName>
        <fullName evidence="5">non-reducing end alpha-L-arabinofuranosidase</fullName>
        <ecNumber evidence="5">3.2.1.55</ecNumber>
    </recommendedName>
</protein>
<comment type="similarity">
    <text evidence="3">Belongs to the glycosyl hydrolase 51 family.</text>
</comment>
<dbReference type="Pfam" id="PF06964">
    <property type="entry name" value="Alpha-L-AF_C"/>
    <property type="match status" value="1"/>
</dbReference>
<sequence>MGKKYANLVLDKQFKIAEIDDRMYGSFVEHMGRAVYEGIYQPGHPKADADGFRQDVMEMVKELNVPIIRYPGGNFVSNFFWEDSVGPKDQRPTRLDLAWRSIETNEVGIQEFNKWTKKIGSEIMMAINLGTRGVADACNLIEYCNHPSGTKYSDLRIRHGKVEPYNIKTWCLGNEMDGPWQLGSKTPEEYGRLATETAKAMKLIDPSIELVSCGSSNTSMETFPVWEAETLMHTYDYVDYISLHQYFDNYEDDPKNYLAKSMEIDHFIKTVIASVDYVKSRKRSKKQINLSFDEWNVWYHSRVGDNIIQTKDNEKKLMTMAKNPWRKAPHILEDVYNMEDALVVGLTLITFLKHADRIKIACLAQLVNVIAPIMTDADGDAWKQTIYYPFLHVSKYGRGIALLPGLQSSKHDTKDYTDVTDVDSAAVYNEETEELTIFAVNRDLEEDITLESNIRSFEGYQFMEHIVLENDNLKAVNTVFEQSITPKKSCEYEMENGILKIKLNKKSWNVIRLKKQK</sequence>
<keyword evidence="8" id="KW-0326">Glycosidase</keyword>
<name>A0ABV1EYE1_9BACI</name>
<comment type="caution">
    <text evidence="10">The sequence shown here is derived from an EMBL/GenBank/DDBJ whole genome shotgun (WGS) entry which is preliminary data.</text>
</comment>
<keyword evidence="11" id="KW-1185">Reference proteome</keyword>
<comment type="pathway">
    <text evidence="2">Glycan metabolism.</text>
</comment>
<dbReference type="SMART" id="SM00813">
    <property type="entry name" value="Alpha-L-AF_C"/>
    <property type="match status" value="1"/>
</dbReference>
<evidence type="ECO:0000256" key="5">
    <source>
        <dbReference type="ARBA" id="ARBA00012670"/>
    </source>
</evidence>
<evidence type="ECO:0000256" key="7">
    <source>
        <dbReference type="ARBA" id="ARBA00023277"/>
    </source>
</evidence>
<evidence type="ECO:0000256" key="6">
    <source>
        <dbReference type="ARBA" id="ARBA00022801"/>
    </source>
</evidence>
<dbReference type="InterPro" id="IPR013780">
    <property type="entry name" value="Glyco_hydro_b"/>
</dbReference>
<dbReference type="PANTHER" id="PTHR43576:SF3">
    <property type="entry name" value="ALPHA-L-ARABINOFURANOSIDASE C"/>
    <property type="match status" value="1"/>
</dbReference>
<dbReference type="Proteomes" id="UP001465426">
    <property type="component" value="Unassembled WGS sequence"/>
</dbReference>
<dbReference type="EC" id="3.2.1.55" evidence="5"/>
<comment type="catalytic activity">
    <reaction evidence="1">
        <text>Hydrolysis of terminal non-reducing alpha-L-arabinofuranoside residues in alpha-L-arabinosides.</text>
        <dbReference type="EC" id="3.2.1.55"/>
    </reaction>
</comment>
<evidence type="ECO:0000259" key="9">
    <source>
        <dbReference type="SMART" id="SM00813"/>
    </source>
</evidence>
<evidence type="ECO:0000256" key="3">
    <source>
        <dbReference type="ARBA" id="ARBA00007186"/>
    </source>
</evidence>
<feature type="domain" description="Alpha-L-arabinofuranosidase C-terminal" evidence="9">
    <location>
        <begin position="293"/>
        <end position="507"/>
    </location>
</feature>
<evidence type="ECO:0000256" key="8">
    <source>
        <dbReference type="ARBA" id="ARBA00023295"/>
    </source>
</evidence>
<keyword evidence="6" id="KW-0378">Hydrolase</keyword>
<evidence type="ECO:0000313" key="10">
    <source>
        <dbReference type="EMBL" id="MEQ2466107.1"/>
    </source>
</evidence>
<dbReference type="Gene3D" id="3.20.20.80">
    <property type="entry name" value="Glycosidases"/>
    <property type="match status" value="1"/>
</dbReference>
<gene>
    <name evidence="10" type="ORF">WMO63_10570</name>
</gene>
<dbReference type="RefSeq" id="WP_349204747.1">
    <property type="nucleotide sequence ID" value="NZ_JBBMFN010000021.1"/>
</dbReference>
<evidence type="ECO:0000256" key="1">
    <source>
        <dbReference type="ARBA" id="ARBA00001462"/>
    </source>
</evidence>
<evidence type="ECO:0000256" key="4">
    <source>
        <dbReference type="ARBA" id="ARBA00011165"/>
    </source>
</evidence>
<dbReference type="SUPFAM" id="SSF51011">
    <property type="entry name" value="Glycosyl hydrolase domain"/>
    <property type="match status" value="1"/>
</dbReference>
<dbReference type="Pfam" id="PF22848">
    <property type="entry name" value="ASD1_dom"/>
    <property type="match status" value="1"/>
</dbReference>
<accession>A0ABV1EYE1</accession>
<keyword evidence="7" id="KW-0119">Carbohydrate metabolism</keyword>
<dbReference type="InterPro" id="IPR017853">
    <property type="entry name" value="GH"/>
</dbReference>
<dbReference type="InterPro" id="IPR055235">
    <property type="entry name" value="ASD1_cat"/>
</dbReference>
<comment type="subunit">
    <text evidence="4">Homohexamer; trimer of dimers.</text>
</comment>
<evidence type="ECO:0000256" key="2">
    <source>
        <dbReference type="ARBA" id="ARBA00004881"/>
    </source>
</evidence>
<dbReference type="EMBL" id="JBBMFN010000021">
    <property type="protein sequence ID" value="MEQ2466107.1"/>
    <property type="molecule type" value="Genomic_DNA"/>
</dbReference>
<dbReference type="InterPro" id="IPR010720">
    <property type="entry name" value="Alpha-L-AF_C"/>
</dbReference>